<dbReference type="Proteomes" id="UP001338137">
    <property type="component" value="Unassembled WGS sequence"/>
</dbReference>
<feature type="transmembrane region" description="Helical" evidence="8">
    <location>
        <begin position="334"/>
        <end position="356"/>
    </location>
</feature>
<feature type="transmembrane region" description="Helical" evidence="8">
    <location>
        <begin position="12"/>
        <end position="35"/>
    </location>
</feature>
<keyword evidence="6 8" id="KW-1133">Transmembrane helix</keyword>
<keyword evidence="10" id="KW-1185">Reference proteome</keyword>
<dbReference type="PANTHER" id="PTHR34975">
    <property type="entry name" value="SPORE GERMINATION PROTEIN A2"/>
    <property type="match status" value="1"/>
</dbReference>
<evidence type="ECO:0000256" key="6">
    <source>
        <dbReference type="ARBA" id="ARBA00022989"/>
    </source>
</evidence>
<feature type="transmembrane region" description="Helical" evidence="8">
    <location>
        <begin position="147"/>
        <end position="164"/>
    </location>
</feature>
<keyword evidence="3" id="KW-0813">Transport</keyword>
<feature type="transmembrane region" description="Helical" evidence="8">
    <location>
        <begin position="117"/>
        <end position="135"/>
    </location>
</feature>
<feature type="transmembrane region" description="Helical" evidence="8">
    <location>
        <begin position="184"/>
        <end position="204"/>
    </location>
</feature>
<keyword evidence="4" id="KW-0309">Germination</keyword>
<feature type="transmembrane region" description="Helical" evidence="8">
    <location>
        <begin position="41"/>
        <end position="63"/>
    </location>
</feature>
<evidence type="ECO:0000256" key="8">
    <source>
        <dbReference type="SAM" id="Phobius"/>
    </source>
</evidence>
<dbReference type="RefSeq" id="WP_326076170.1">
    <property type="nucleotide sequence ID" value="NZ_JARLKY010000111.1"/>
</dbReference>
<dbReference type="InterPro" id="IPR004761">
    <property type="entry name" value="Spore_GerAB"/>
</dbReference>
<comment type="similarity">
    <text evidence="2">Belongs to the amino acid-polyamine-organocation (APC) superfamily. Spore germination protein (SGP) (TC 2.A.3.9) family.</text>
</comment>
<dbReference type="PANTHER" id="PTHR34975:SF2">
    <property type="entry name" value="SPORE GERMINATION PROTEIN A2"/>
    <property type="match status" value="1"/>
</dbReference>
<evidence type="ECO:0000256" key="4">
    <source>
        <dbReference type="ARBA" id="ARBA00022544"/>
    </source>
</evidence>
<evidence type="ECO:0000256" key="7">
    <source>
        <dbReference type="ARBA" id="ARBA00023136"/>
    </source>
</evidence>
<evidence type="ECO:0000256" key="1">
    <source>
        <dbReference type="ARBA" id="ARBA00004141"/>
    </source>
</evidence>
<dbReference type="Pfam" id="PF03845">
    <property type="entry name" value="Spore_permease"/>
    <property type="match status" value="1"/>
</dbReference>
<evidence type="ECO:0000313" key="10">
    <source>
        <dbReference type="Proteomes" id="UP001338137"/>
    </source>
</evidence>
<evidence type="ECO:0000313" key="9">
    <source>
        <dbReference type="EMBL" id="MEC0232046.1"/>
    </source>
</evidence>
<dbReference type="NCBIfam" id="TIGR00912">
    <property type="entry name" value="2A0309"/>
    <property type="match status" value="1"/>
</dbReference>
<feature type="transmembrane region" description="Helical" evidence="8">
    <location>
        <begin position="271"/>
        <end position="293"/>
    </location>
</feature>
<organism evidence="9 10">
    <name type="scientific">Paenibacillus alba</name>
    <dbReference type="NCBI Taxonomy" id="1197127"/>
    <lineage>
        <taxon>Bacteria</taxon>
        <taxon>Bacillati</taxon>
        <taxon>Bacillota</taxon>
        <taxon>Bacilli</taxon>
        <taxon>Bacillales</taxon>
        <taxon>Paenibacillaceae</taxon>
        <taxon>Paenibacillus</taxon>
    </lineage>
</organism>
<reference evidence="9 10" key="1">
    <citation type="submission" date="2023-03" db="EMBL/GenBank/DDBJ databases">
        <title>Bacillus Genome Sequencing.</title>
        <authorList>
            <person name="Dunlap C."/>
        </authorList>
    </citation>
    <scope>NUCLEOTIDE SEQUENCE [LARGE SCALE GENOMIC DNA]</scope>
    <source>
        <strain evidence="9 10">BD-533</strain>
    </source>
</reference>
<comment type="subcellular location">
    <subcellularLocation>
        <location evidence="1">Membrane</location>
        <topology evidence="1">Multi-pass membrane protein</topology>
    </subcellularLocation>
</comment>
<gene>
    <name evidence="9" type="ORF">P4I72_33620</name>
</gene>
<feature type="transmembrane region" description="Helical" evidence="8">
    <location>
        <begin position="216"/>
        <end position="239"/>
    </location>
</feature>
<comment type="caution">
    <text evidence="9">The sequence shown here is derived from an EMBL/GenBank/DDBJ whole genome shotgun (WGS) entry which is preliminary data.</text>
</comment>
<evidence type="ECO:0000256" key="3">
    <source>
        <dbReference type="ARBA" id="ARBA00022448"/>
    </source>
</evidence>
<sequence>MIEKGKISPMQLAIIMHPTIISTAALSVPSITTLTAGIDMWMTPMIASLVGLLTVYIVYRLCLKFPDLTFVQYSQAILGSYAGKAIAIFFSGALIYTNGLVLREYGEFVIGDFLQETPMLFVIACMVAVSGYAVYAGLEVLSRASQILIPAAVLIIFSMVVLMSPGFQVKQMFPILGDGLLPPLLGSIVPSSWFSQFFILSYLLPYVNNRDTVLKWSFISVALVMITLLAINLSVLFMFGTLTQGFNYAFLIAVRYISIADFLEHVESLLMAIWLIGVFIKVALIYYATVLGIAQLAGLANYRPLIVPVGVLTILLSVWVAPNFQELKHILGTSLPFFSLIVQLILPSLLLIAVSVKGAFKR</sequence>
<keyword evidence="5 8" id="KW-0812">Transmembrane</keyword>
<feature type="transmembrane region" description="Helical" evidence="8">
    <location>
        <begin position="305"/>
        <end position="322"/>
    </location>
</feature>
<keyword evidence="7 8" id="KW-0472">Membrane</keyword>
<name>A0ABU6GD35_9BACL</name>
<accession>A0ABU6GD35</accession>
<proteinExistence type="inferred from homology"/>
<evidence type="ECO:0000256" key="2">
    <source>
        <dbReference type="ARBA" id="ARBA00007998"/>
    </source>
</evidence>
<dbReference type="EMBL" id="JARLKY010000111">
    <property type="protein sequence ID" value="MEC0232046.1"/>
    <property type="molecule type" value="Genomic_DNA"/>
</dbReference>
<feature type="transmembrane region" description="Helical" evidence="8">
    <location>
        <begin position="75"/>
        <end position="97"/>
    </location>
</feature>
<protein>
    <submittedName>
        <fullName evidence="9">Endospore germination permease</fullName>
    </submittedName>
</protein>
<evidence type="ECO:0000256" key="5">
    <source>
        <dbReference type="ARBA" id="ARBA00022692"/>
    </source>
</evidence>